<dbReference type="RefSeq" id="WP_107959794.1">
    <property type="nucleotide sequence ID" value="NZ_QAOG01000008.1"/>
</dbReference>
<gene>
    <name evidence="1" type="ORF">C8J26_3824</name>
</gene>
<evidence type="ECO:0000313" key="2">
    <source>
        <dbReference type="Proteomes" id="UP000244189"/>
    </source>
</evidence>
<dbReference type="AlphaFoldDB" id="A0A2T5GGS2"/>
<protein>
    <recommendedName>
        <fullName evidence="3">Hemerythrin-like domain-containing protein</fullName>
    </recommendedName>
</protein>
<accession>A0A2T5GGS2</accession>
<evidence type="ECO:0008006" key="3">
    <source>
        <dbReference type="Google" id="ProtNLM"/>
    </source>
</evidence>
<organism evidence="1 2">
    <name type="scientific">Sphingomonas aurantiaca</name>
    <dbReference type="NCBI Taxonomy" id="185949"/>
    <lineage>
        <taxon>Bacteria</taxon>
        <taxon>Pseudomonadati</taxon>
        <taxon>Pseudomonadota</taxon>
        <taxon>Alphaproteobacteria</taxon>
        <taxon>Sphingomonadales</taxon>
        <taxon>Sphingomonadaceae</taxon>
        <taxon>Sphingomonas</taxon>
    </lineage>
</organism>
<dbReference type="Proteomes" id="UP000244189">
    <property type="component" value="Unassembled WGS sequence"/>
</dbReference>
<name>A0A2T5GGS2_9SPHN</name>
<sequence>MIDHDEFGGLVVPFVRRRPVIQDTDLAAIFAYHARLRDVCDSLEACADALPDRPSDAAALRLSLRGVVASHDREEATVIDTLFACDLGDPLTAALLGRVQARRLSDAIHADDVLAALSELSTSERWQPCAEAFGYMLRGVFDSCRLTMDFTELAILTLGTGRLSRSARAMLIDGLCARQAS</sequence>
<evidence type="ECO:0000313" key="1">
    <source>
        <dbReference type="EMBL" id="PTQ58522.1"/>
    </source>
</evidence>
<dbReference type="EMBL" id="QAOG01000008">
    <property type="protein sequence ID" value="PTQ58522.1"/>
    <property type="molecule type" value="Genomic_DNA"/>
</dbReference>
<keyword evidence="2" id="KW-1185">Reference proteome</keyword>
<comment type="caution">
    <text evidence="1">The sequence shown here is derived from an EMBL/GenBank/DDBJ whole genome shotgun (WGS) entry which is preliminary data.</text>
</comment>
<reference evidence="1 2" key="1">
    <citation type="submission" date="2018-04" db="EMBL/GenBank/DDBJ databases">
        <title>Genomic Encyclopedia of Type Strains, Phase III (KMG-III): the genomes of soil and plant-associated and newly described type strains.</title>
        <authorList>
            <person name="Whitman W."/>
        </authorList>
    </citation>
    <scope>NUCLEOTIDE SEQUENCE [LARGE SCALE GENOMIC DNA]</scope>
    <source>
        <strain evidence="1 2">MA101b</strain>
    </source>
</reference>
<proteinExistence type="predicted"/>